<organism evidence="3 4">
    <name type="scientific">Streptomyces tropicalis</name>
    <dbReference type="NCBI Taxonomy" id="3034234"/>
    <lineage>
        <taxon>Bacteria</taxon>
        <taxon>Bacillati</taxon>
        <taxon>Actinomycetota</taxon>
        <taxon>Actinomycetes</taxon>
        <taxon>Kitasatosporales</taxon>
        <taxon>Streptomycetaceae</taxon>
        <taxon>Streptomyces</taxon>
    </lineage>
</organism>
<feature type="region of interest" description="Disordered" evidence="2">
    <location>
        <begin position="459"/>
        <end position="536"/>
    </location>
</feature>
<dbReference type="EMBL" id="JARJBB010000001">
    <property type="protein sequence ID" value="MDF3297744.1"/>
    <property type="molecule type" value="Genomic_DNA"/>
</dbReference>
<name>A0ABT5ZZC7_9ACTN</name>
<feature type="compositionally biased region" description="Low complexity" evidence="2">
    <location>
        <begin position="489"/>
        <end position="506"/>
    </location>
</feature>
<dbReference type="PROSITE" id="PS50005">
    <property type="entry name" value="TPR"/>
    <property type="match status" value="1"/>
</dbReference>
<dbReference type="PANTHER" id="PTHR12558:SF13">
    <property type="entry name" value="CELL DIVISION CYCLE PROTEIN 27 HOMOLOG"/>
    <property type="match status" value="1"/>
</dbReference>
<dbReference type="InterPro" id="IPR011990">
    <property type="entry name" value="TPR-like_helical_dom_sf"/>
</dbReference>
<sequence>MDKRRETGRAAVPRRRGRVMHRALAALVAGGVAAGGTWLLLPSPERRPAAPAPAAGALAAVTAGAPVALPDLAALIGDRQRHLTAHPQDASAWAVLGAAFVERGRRTADGGDYRRADTALRTSLRLTPGRNAAALEGLAALADQRRDFRAARTYGEQALKLEPGRWTAYGPLIDACSGLGDRPAAQRALDRLLKLHRAPAVQAQAAKVFWDRGWREDAAAQLADAAAAAATPVEQAAYVEQAGRIAWERGDLEDALRHFETALRLDPGQWAALAGKGRALAALDRPREAVRAYRSALSRQPRPEYALELGELYESLGLRAPARTQYDLLRTRVGQDAAAGVDDELVLGRFEADHGQAEAAVWRLRAEWHRQPGAAVADALGWALHRDGQDTEALKFVTTATDKAGGGAVRSALYAYHRGMVERELDLTGPARRHLEEALRTNPYFSPLEAPRARKALSALGEPPDEEPPTDDAGPSAEDVPPSHQGASPPAQATPRPTRTAPGPTRTAPPPPPAAAPPAAAPPAPAAAPPAVPPGR</sequence>
<evidence type="ECO:0000313" key="4">
    <source>
        <dbReference type="Proteomes" id="UP001221150"/>
    </source>
</evidence>
<evidence type="ECO:0000256" key="2">
    <source>
        <dbReference type="SAM" id="MobiDB-lite"/>
    </source>
</evidence>
<dbReference type="Proteomes" id="UP001221150">
    <property type="component" value="Unassembled WGS sequence"/>
</dbReference>
<evidence type="ECO:0000256" key="1">
    <source>
        <dbReference type="PROSITE-ProRule" id="PRU00339"/>
    </source>
</evidence>
<keyword evidence="4" id="KW-1185">Reference proteome</keyword>
<dbReference type="Pfam" id="PF14559">
    <property type="entry name" value="TPR_19"/>
    <property type="match status" value="1"/>
</dbReference>
<feature type="repeat" description="TPR" evidence="1">
    <location>
        <begin position="236"/>
        <end position="269"/>
    </location>
</feature>
<dbReference type="Gene3D" id="1.25.40.10">
    <property type="entry name" value="Tetratricopeptide repeat domain"/>
    <property type="match status" value="2"/>
</dbReference>
<gene>
    <name evidence="3" type="ORF">P3H78_03730</name>
</gene>
<dbReference type="PANTHER" id="PTHR12558">
    <property type="entry name" value="CELL DIVISION CYCLE 16,23,27"/>
    <property type="match status" value="1"/>
</dbReference>
<dbReference type="RefSeq" id="WP_276107262.1">
    <property type="nucleotide sequence ID" value="NZ_JARJBB010000001.1"/>
</dbReference>
<reference evidence="3 4" key="1">
    <citation type="submission" date="2023-03" db="EMBL/GenBank/DDBJ databases">
        <title>Draft genome sequence of Streptomyces sp. K1PA1 isolated from peat swamp forest in Thailand.</title>
        <authorList>
            <person name="Klaysubun C."/>
            <person name="Duangmal K."/>
        </authorList>
    </citation>
    <scope>NUCLEOTIDE SEQUENCE [LARGE SCALE GENOMIC DNA]</scope>
    <source>
        <strain evidence="3 4">K1PA1</strain>
    </source>
</reference>
<accession>A0ABT5ZZC7</accession>
<comment type="caution">
    <text evidence="3">The sequence shown here is derived from an EMBL/GenBank/DDBJ whole genome shotgun (WGS) entry which is preliminary data.</text>
</comment>
<dbReference type="SUPFAM" id="SSF48452">
    <property type="entry name" value="TPR-like"/>
    <property type="match status" value="1"/>
</dbReference>
<proteinExistence type="predicted"/>
<dbReference type="SMART" id="SM00028">
    <property type="entry name" value="TPR"/>
    <property type="match status" value="4"/>
</dbReference>
<keyword evidence="1" id="KW-0802">TPR repeat</keyword>
<dbReference type="InterPro" id="IPR019734">
    <property type="entry name" value="TPR_rpt"/>
</dbReference>
<feature type="compositionally biased region" description="Pro residues" evidence="2">
    <location>
        <begin position="507"/>
        <end position="536"/>
    </location>
</feature>
<protein>
    <submittedName>
        <fullName evidence="3">Tetratricopeptide repeat protein</fullName>
    </submittedName>
</protein>
<evidence type="ECO:0000313" key="3">
    <source>
        <dbReference type="EMBL" id="MDF3297744.1"/>
    </source>
</evidence>